<dbReference type="SUPFAM" id="SSF50978">
    <property type="entry name" value="WD40 repeat-like"/>
    <property type="match status" value="1"/>
</dbReference>
<dbReference type="PANTHER" id="PTHR22847">
    <property type="entry name" value="WD40 REPEAT PROTEIN"/>
    <property type="match status" value="1"/>
</dbReference>
<dbReference type="Proteomes" id="UP000076871">
    <property type="component" value="Unassembled WGS sequence"/>
</dbReference>
<keyword evidence="7" id="KW-1185">Reference proteome</keyword>
<proteinExistence type="predicted"/>
<dbReference type="InParanoid" id="A0A165EFQ7"/>
<dbReference type="PROSITE" id="PS00678">
    <property type="entry name" value="WD_REPEATS_1"/>
    <property type="match status" value="3"/>
</dbReference>
<dbReference type="InterPro" id="IPR019775">
    <property type="entry name" value="WD40_repeat_CS"/>
</dbReference>
<dbReference type="CDD" id="cd00200">
    <property type="entry name" value="WD40"/>
    <property type="match status" value="1"/>
</dbReference>
<feature type="domain" description="F-box" evidence="5">
    <location>
        <begin position="84"/>
        <end position="131"/>
    </location>
</feature>
<dbReference type="STRING" id="1314785.A0A165EFQ7"/>
<keyword evidence="2" id="KW-0677">Repeat</keyword>
<dbReference type="PROSITE" id="PS50294">
    <property type="entry name" value="WD_REPEATS_REGION"/>
    <property type="match status" value="3"/>
</dbReference>
<dbReference type="PANTHER" id="PTHR22847:SF637">
    <property type="entry name" value="WD REPEAT DOMAIN 5B"/>
    <property type="match status" value="1"/>
</dbReference>
<feature type="repeat" description="WD" evidence="3">
    <location>
        <begin position="411"/>
        <end position="452"/>
    </location>
</feature>
<dbReference type="GeneID" id="63828596"/>
<dbReference type="AlphaFoldDB" id="A0A165EFQ7"/>
<dbReference type="InterPro" id="IPR001810">
    <property type="entry name" value="F-box_dom"/>
</dbReference>
<dbReference type="Gene3D" id="2.130.10.10">
    <property type="entry name" value="YVTN repeat-like/Quinoprotein amine dehydrogenase"/>
    <property type="match status" value="2"/>
</dbReference>
<dbReference type="RefSeq" id="XP_040764706.1">
    <property type="nucleotide sequence ID" value="XM_040911568.1"/>
</dbReference>
<dbReference type="InterPro" id="IPR020472">
    <property type="entry name" value="WD40_PAC1"/>
</dbReference>
<feature type="repeat" description="WD" evidence="3">
    <location>
        <begin position="493"/>
        <end position="532"/>
    </location>
</feature>
<dbReference type="InterPro" id="IPR015943">
    <property type="entry name" value="WD40/YVTN_repeat-like_dom_sf"/>
</dbReference>
<evidence type="ECO:0000313" key="6">
    <source>
        <dbReference type="EMBL" id="KZT06966.1"/>
    </source>
</evidence>
<evidence type="ECO:0000256" key="4">
    <source>
        <dbReference type="SAM" id="MobiDB-lite"/>
    </source>
</evidence>
<dbReference type="Pfam" id="PF12937">
    <property type="entry name" value="F-box-like"/>
    <property type="match status" value="1"/>
</dbReference>
<evidence type="ECO:0000313" key="7">
    <source>
        <dbReference type="Proteomes" id="UP000076871"/>
    </source>
</evidence>
<organism evidence="6 7">
    <name type="scientific">Laetiporus sulphureus 93-53</name>
    <dbReference type="NCBI Taxonomy" id="1314785"/>
    <lineage>
        <taxon>Eukaryota</taxon>
        <taxon>Fungi</taxon>
        <taxon>Dikarya</taxon>
        <taxon>Basidiomycota</taxon>
        <taxon>Agaricomycotina</taxon>
        <taxon>Agaricomycetes</taxon>
        <taxon>Polyporales</taxon>
        <taxon>Laetiporus</taxon>
    </lineage>
</organism>
<dbReference type="SMART" id="SM00256">
    <property type="entry name" value="FBOX"/>
    <property type="match status" value="1"/>
</dbReference>
<name>A0A165EFQ7_9APHY</name>
<dbReference type="OrthoDB" id="190105at2759"/>
<reference evidence="6 7" key="1">
    <citation type="journal article" date="2016" name="Mol. Biol. Evol.">
        <title>Comparative Genomics of Early-Diverging Mushroom-Forming Fungi Provides Insights into the Origins of Lignocellulose Decay Capabilities.</title>
        <authorList>
            <person name="Nagy L.G."/>
            <person name="Riley R."/>
            <person name="Tritt A."/>
            <person name="Adam C."/>
            <person name="Daum C."/>
            <person name="Floudas D."/>
            <person name="Sun H."/>
            <person name="Yadav J.S."/>
            <person name="Pangilinan J."/>
            <person name="Larsson K.H."/>
            <person name="Matsuura K."/>
            <person name="Barry K."/>
            <person name="Labutti K."/>
            <person name="Kuo R."/>
            <person name="Ohm R.A."/>
            <person name="Bhattacharya S.S."/>
            <person name="Shirouzu T."/>
            <person name="Yoshinaga Y."/>
            <person name="Martin F.M."/>
            <person name="Grigoriev I.V."/>
            <person name="Hibbett D.S."/>
        </authorList>
    </citation>
    <scope>NUCLEOTIDE SEQUENCE [LARGE SCALE GENOMIC DNA]</scope>
    <source>
        <strain evidence="6 7">93-53</strain>
    </source>
</reference>
<keyword evidence="1 3" id="KW-0853">WD repeat</keyword>
<dbReference type="PRINTS" id="PR00320">
    <property type="entry name" value="GPROTEINBRPT"/>
</dbReference>
<evidence type="ECO:0000256" key="3">
    <source>
        <dbReference type="PROSITE-ProRule" id="PRU00221"/>
    </source>
</evidence>
<dbReference type="PROSITE" id="PS50082">
    <property type="entry name" value="WD_REPEATS_2"/>
    <property type="match status" value="3"/>
</dbReference>
<gene>
    <name evidence="6" type="ORF">LAESUDRAFT_749628</name>
</gene>
<evidence type="ECO:0000256" key="1">
    <source>
        <dbReference type="ARBA" id="ARBA00022574"/>
    </source>
</evidence>
<feature type="region of interest" description="Disordered" evidence="4">
    <location>
        <begin position="293"/>
        <end position="325"/>
    </location>
</feature>
<dbReference type="GO" id="GO:1990234">
    <property type="term" value="C:transferase complex"/>
    <property type="evidence" value="ECO:0007669"/>
    <property type="project" value="UniProtKB-ARBA"/>
</dbReference>
<dbReference type="PROSITE" id="PS50181">
    <property type="entry name" value="FBOX"/>
    <property type="match status" value="1"/>
</dbReference>
<dbReference type="Pfam" id="PF00400">
    <property type="entry name" value="WD40"/>
    <property type="match status" value="4"/>
</dbReference>
<accession>A0A165EFQ7</accession>
<evidence type="ECO:0000259" key="5">
    <source>
        <dbReference type="PROSITE" id="PS50181"/>
    </source>
</evidence>
<dbReference type="InterPro" id="IPR001680">
    <property type="entry name" value="WD40_rpt"/>
</dbReference>
<feature type="compositionally biased region" description="Basic and acidic residues" evidence="4">
    <location>
        <begin position="293"/>
        <end position="303"/>
    </location>
</feature>
<dbReference type="EMBL" id="KV427621">
    <property type="protein sequence ID" value="KZT06966.1"/>
    <property type="molecule type" value="Genomic_DNA"/>
</dbReference>
<dbReference type="Gene3D" id="1.20.1280.50">
    <property type="match status" value="1"/>
</dbReference>
<dbReference type="SMART" id="SM00320">
    <property type="entry name" value="WD40"/>
    <property type="match status" value="6"/>
</dbReference>
<protein>
    <submittedName>
        <fullName evidence="6">WD40 repeat-like protein</fullName>
    </submittedName>
</protein>
<feature type="repeat" description="WD" evidence="3">
    <location>
        <begin position="453"/>
        <end position="492"/>
    </location>
</feature>
<feature type="compositionally biased region" description="Basic and acidic residues" evidence="4">
    <location>
        <begin position="360"/>
        <end position="372"/>
    </location>
</feature>
<feature type="region of interest" description="Disordered" evidence="4">
    <location>
        <begin position="346"/>
        <end position="383"/>
    </location>
</feature>
<dbReference type="InterPro" id="IPR036047">
    <property type="entry name" value="F-box-like_dom_sf"/>
</dbReference>
<dbReference type="SUPFAM" id="SSF81383">
    <property type="entry name" value="F-box domain"/>
    <property type="match status" value="1"/>
</dbReference>
<evidence type="ECO:0000256" key="2">
    <source>
        <dbReference type="ARBA" id="ARBA00022737"/>
    </source>
</evidence>
<sequence>MAFQSSSTLYMPIVSPPTPAPSPRLPACDSPSLSYVNEPGYLSRHEFASLPTSLRFQYLSALLADCSPAELLFISTTITPLLRRDFLRDLPPEISLHILNFIDDPQTLVRASRVSRSWNRLLDDEYIWKRMCDVHGYSVPDQLLAIPKQRRDNAEEVHGGMLTSVSASSPYSPGSHGVGKLRHVSSLPYRRHFQYSYTVTANWLHGGKLLQTHRIPAVHQPSPFQRVPLDHPVAALSSAIPTSVALDESWIVIGLANSRIHVFSARTGVLSRTLVGHESGVWAVALVKGSADLPRERDRRTESESSMAEDAFSSGSSGDLNDPLIPPTLRHAVGLDSSMLDKEARRRSSSDVFHSGDSQEGPRVRSPSEKPSDPNGASDGWGQPHALAISAGCDKELRVWDIKSGYCIYILRGHTSTVRCLKVLHGRPIALSGSRDRTIRVWDIQRGRLLRVMEGHEQSVRCLDVFGSRAVSGSYDSTCRLWDIDTGSCLQVLRGHHNQIYSVAFDGVRIASGGLDTSVRVWDAATGDCLALLQGHTALVCQIQLSPTIITTGGADGRVITFAIGSSYAIVQRLIAHDSSVTGLQTDDRFLVTSGNDGRVRLYSYGRDTGRCEYLRELSEPSESVWKIAFTRETCVIMCKRAGKIVMEIWSFKPDELG</sequence>
<dbReference type="InterPro" id="IPR036322">
    <property type="entry name" value="WD40_repeat_dom_sf"/>
</dbReference>